<gene>
    <name evidence="1" type="ORF">Vadar_021882</name>
</gene>
<organism evidence="1 2">
    <name type="scientific">Vaccinium darrowii</name>
    <dbReference type="NCBI Taxonomy" id="229202"/>
    <lineage>
        <taxon>Eukaryota</taxon>
        <taxon>Viridiplantae</taxon>
        <taxon>Streptophyta</taxon>
        <taxon>Embryophyta</taxon>
        <taxon>Tracheophyta</taxon>
        <taxon>Spermatophyta</taxon>
        <taxon>Magnoliopsida</taxon>
        <taxon>eudicotyledons</taxon>
        <taxon>Gunneridae</taxon>
        <taxon>Pentapetalae</taxon>
        <taxon>asterids</taxon>
        <taxon>Ericales</taxon>
        <taxon>Ericaceae</taxon>
        <taxon>Vaccinioideae</taxon>
        <taxon>Vaccinieae</taxon>
        <taxon>Vaccinium</taxon>
    </lineage>
</organism>
<proteinExistence type="predicted"/>
<sequence>MENIFTNAKKEFGKSQNPFSFHLYRERESDDRHRETHTHRQRLPPPASTSISTSASTSGNKHTITENATNQTSTRSITKDTCKMAKLDAVVGEAFDVAYNIYAFLHKSCLRQVSKAQKVLKCKCVSRGIPSVGPYVLGELQFYLQQMLAIIARCKTVVLATPPTQDSSASARKLFAKAPPQNFQVAVYAYRDETTAEFCRLEGGFCTQRGLNNPIKQVEIRNFIQAHRLSLIGARIVVAWDSETSLVNVLFSSDQMLMPNVILMVLYPPFPFFILSCDV</sequence>
<protein>
    <submittedName>
        <fullName evidence="1">Uncharacterized protein</fullName>
    </submittedName>
</protein>
<keyword evidence="2" id="KW-1185">Reference proteome</keyword>
<evidence type="ECO:0000313" key="2">
    <source>
        <dbReference type="Proteomes" id="UP000828048"/>
    </source>
</evidence>
<comment type="caution">
    <text evidence="1">The sequence shown here is derived from an EMBL/GenBank/DDBJ whole genome shotgun (WGS) entry which is preliminary data.</text>
</comment>
<dbReference type="Proteomes" id="UP000828048">
    <property type="component" value="Chromosome 3"/>
</dbReference>
<reference evidence="1 2" key="1">
    <citation type="journal article" date="2021" name="Hortic Res">
        <title>High-quality reference genome and annotation aids understanding of berry development for evergreen blueberry (Vaccinium darrowii).</title>
        <authorList>
            <person name="Yu J."/>
            <person name="Hulse-Kemp A.M."/>
            <person name="Babiker E."/>
            <person name="Staton M."/>
        </authorList>
    </citation>
    <scope>NUCLEOTIDE SEQUENCE [LARGE SCALE GENOMIC DNA]</scope>
    <source>
        <strain evidence="2">cv. NJ 8807/NJ 8810</strain>
        <tissue evidence="1">Young leaf</tissue>
    </source>
</reference>
<accession>A0ACB7YYA9</accession>
<name>A0ACB7YYA9_9ERIC</name>
<evidence type="ECO:0000313" key="1">
    <source>
        <dbReference type="EMBL" id="KAH7858269.1"/>
    </source>
</evidence>
<dbReference type="EMBL" id="CM037153">
    <property type="protein sequence ID" value="KAH7858269.1"/>
    <property type="molecule type" value="Genomic_DNA"/>
</dbReference>